<evidence type="ECO:0000313" key="2">
    <source>
        <dbReference type="EMBL" id="KAK1649160.1"/>
    </source>
</evidence>
<keyword evidence="3" id="KW-1185">Reference proteome</keyword>
<name>A0AAD8WB92_LOLMU</name>
<dbReference type="EMBL" id="JAUUTY010000004">
    <property type="protein sequence ID" value="KAK1649160.1"/>
    <property type="molecule type" value="Genomic_DNA"/>
</dbReference>
<evidence type="ECO:0000256" key="1">
    <source>
        <dbReference type="SAM" id="MobiDB-lite"/>
    </source>
</evidence>
<reference evidence="2" key="1">
    <citation type="submission" date="2023-07" db="EMBL/GenBank/DDBJ databases">
        <title>A chromosome-level genome assembly of Lolium multiflorum.</title>
        <authorList>
            <person name="Chen Y."/>
            <person name="Copetti D."/>
            <person name="Kolliker R."/>
            <person name="Studer B."/>
        </authorList>
    </citation>
    <scope>NUCLEOTIDE SEQUENCE</scope>
    <source>
        <strain evidence="2">02402/16</strain>
        <tissue evidence="2">Leaf</tissue>
    </source>
</reference>
<feature type="compositionally biased region" description="Acidic residues" evidence="1">
    <location>
        <begin position="396"/>
        <end position="406"/>
    </location>
</feature>
<protein>
    <submittedName>
        <fullName evidence="2">Uncharacterized protein</fullName>
    </submittedName>
</protein>
<gene>
    <name evidence="2" type="ORF">QYE76_066965</name>
</gene>
<proteinExistence type="predicted"/>
<feature type="region of interest" description="Disordered" evidence="1">
    <location>
        <begin position="255"/>
        <end position="286"/>
    </location>
</feature>
<feature type="region of interest" description="Disordered" evidence="1">
    <location>
        <begin position="304"/>
        <end position="329"/>
    </location>
</feature>
<feature type="compositionally biased region" description="Gly residues" evidence="1">
    <location>
        <begin position="271"/>
        <end position="281"/>
    </location>
</feature>
<feature type="compositionally biased region" description="Acidic residues" evidence="1">
    <location>
        <begin position="376"/>
        <end position="386"/>
    </location>
</feature>
<feature type="compositionally biased region" description="Acidic residues" evidence="1">
    <location>
        <begin position="416"/>
        <end position="431"/>
    </location>
</feature>
<dbReference type="AlphaFoldDB" id="A0AAD8WB92"/>
<dbReference type="PANTHER" id="PTHR33087:SF31">
    <property type="entry name" value="OS06G0482850 PROTEIN"/>
    <property type="match status" value="1"/>
</dbReference>
<comment type="caution">
    <text evidence="2">The sequence shown here is derived from an EMBL/GenBank/DDBJ whole genome shotgun (WGS) entry which is preliminary data.</text>
</comment>
<dbReference type="PANTHER" id="PTHR33087">
    <property type="entry name" value="OS07G0539200 PROTEIN"/>
    <property type="match status" value="1"/>
</dbReference>
<feature type="region of interest" description="Disordered" evidence="1">
    <location>
        <begin position="360"/>
        <end position="431"/>
    </location>
</feature>
<sequence length="520" mass="55220">MEAWPPLAVEHLIMSVHEFGHEEVAGQPSLCVVRRTAAMCDLERRLKFAMVASVEGRRPAVSCEEVTVALRWRGVPEGTVSVHVFAPEDFLVVFESEELRVHVAGMPPVLVAGAPLSFRPWNHQAQATLVPLKSKVSLVIEGIPPHAWDIAVVEDLLGKSCAVDEVAPETKARTDLSLFKLSAWTSECEAIPVARMLAVTEPVLGGGVRSALARSVVAGARGAGQASGDMNTLQYRILIHIARVEDELGVGLERALDPSGRGSAGQRELGDGSGDGGGGSSGDAPRRACANQEMQLQIATIEPEDGDHHGQEHGTPTPIPSPTPSPDGALHLRHLNIVAACVGGLEETEEITNFVAKEKEDSTQMNGGAGHYVPDTFDDSTPVDEDGGGRHYVPDTFDDSVPEDEDSGGREYVPDTFDDSMPVEEDSMSEEDPVGSLGWVLLICLEYLEHNFMASSTSAGCASTRKAAAASRESKSRVPATAPATAVTSPKTTASRRYVRIHTTIVLLLAGGVAIGMLVV</sequence>
<feature type="region of interest" description="Disordered" evidence="1">
    <location>
        <begin position="470"/>
        <end position="489"/>
    </location>
</feature>
<evidence type="ECO:0000313" key="3">
    <source>
        <dbReference type="Proteomes" id="UP001231189"/>
    </source>
</evidence>
<organism evidence="2 3">
    <name type="scientific">Lolium multiflorum</name>
    <name type="common">Italian ryegrass</name>
    <name type="synonym">Lolium perenne subsp. multiflorum</name>
    <dbReference type="NCBI Taxonomy" id="4521"/>
    <lineage>
        <taxon>Eukaryota</taxon>
        <taxon>Viridiplantae</taxon>
        <taxon>Streptophyta</taxon>
        <taxon>Embryophyta</taxon>
        <taxon>Tracheophyta</taxon>
        <taxon>Spermatophyta</taxon>
        <taxon>Magnoliopsida</taxon>
        <taxon>Liliopsida</taxon>
        <taxon>Poales</taxon>
        <taxon>Poaceae</taxon>
        <taxon>BOP clade</taxon>
        <taxon>Pooideae</taxon>
        <taxon>Poodae</taxon>
        <taxon>Poeae</taxon>
        <taxon>Poeae Chloroplast Group 2 (Poeae type)</taxon>
        <taxon>Loliodinae</taxon>
        <taxon>Loliinae</taxon>
        <taxon>Lolium</taxon>
    </lineage>
</organism>
<accession>A0AAD8WB92</accession>
<dbReference type="Proteomes" id="UP001231189">
    <property type="component" value="Unassembled WGS sequence"/>
</dbReference>
<dbReference type="InterPro" id="IPR053253">
    <property type="entry name" value="Sex_diff_modulator"/>
</dbReference>